<dbReference type="GO" id="GO:0000287">
    <property type="term" value="F:magnesium ion binding"/>
    <property type="evidence" value="ECO:0007669"/>
    <property type="project" value="UniProtKB-UniRule"/>
</dbReference>
<evidence type="ECO:0000256" key="5">
    <source>
        <dbReference type="ARBA" id="ARBA00022840"/>
    </source>
</evidence>
<dbReference type="Pfam" id="PF01202">
    <property type="entry name" value="SKI"/>
    <property type="match status" value="1"/>
</dbReference>
<keyword evidence="6 7" id="KW-0057">Aromatic amino acid biosynthesis</keyword>
<dbReference type="AlphaFoldDB" id="A0A238ZG28"/>
<evidence type="ECO:0000256" key="2">
    <source>
        <dbReference type="ARBA" id="ARBA00022679"/>
    </source>
</evidence>
<comment type="function">
    <text evidence="7">Catalyzes the specific phosphorylation of the 3-hydroxyl group of shikimic acid using ATP as a cosubstrate.</text>
</comment>
<evidence type="ECO:0000256" key="3">
    <source>
        <dbReference type="ARBA" id="ARBA00022741"/>
    </source>
</evidence>
<dbReference type="OrthoDB" id="9800332at2"/>
<dbReference type="GO" id="GO:0005524">
    <property type="term" value="F:ATP binding"/>
    <property type="evidence" value="ECO:0007669"/>
    <property type="project" value="UniProtKB-UniRule"/>
</dbReference>
<feature type="binding site" evidence="7">
    <location>
        <position position="78"/>
    </location>
    <ligand>
        <name>substrate</name>
    </ligand>
</feature>
<feature type="binding site" evidence="7">
    <location>
        <begin position="10"/>
        <end position="15"/>
    </location>
    <ligand>
        <name>ATP</name>
        <dbReference type="ChEBI" id="CHEBI:30616"/>
    </ligand>
</feature>
<dbReference type="SUPFAM" id="SSF52540">
    <property type="entry name" value="P-loop containing nucleoside triphosphate hydrolases"/>
    <property type="match status" value="1"/>
</dbReference>
<dbReference type="PRINTS" id="PR01100">
    <property type="entry name" value="SHIKIMTKNASE"/>
</dbReference>
<evidence type="ECO:0000256" key="7">
    <source>
        <dbReference type="HAMAP-Rule" id="MF_00109"/>
    </source>
</evidence>
<feature type="binding site" evidence="7">
    <location>
        <position position="14"/>
    </location>
    <ligand>
        <name>Mg(2+)</name>
        <dbReference type="ChEBI" id="CHEBI:18420"/>
    </ligand>
</feature>
<dbReference type="EC" id="2.7.1.71" evidence="7"/>
<dbReference type="GO" id="GO:0008652">
    <property type="term" value="P:amino acid biosynthetic process"/>
    <property type="evidence" value="ECO:0007669"/>
    <property type="project" value="UniProtKB-KW"/>
</dbReference>
<keyword evidence="4 7" id="KW-0418">Kinase</keyword>
<keyword evidence="9" id="KW-1185">Reference proteome</keyword>
<keyword evidence="2 7" id="KW-0808">Transferase</keyword>
<proteinExistence type="inferred from homology"/>
<dbReference type="PANTHER" id="PTHR21087">
    <property type="entry name" value="SHIKIMATE KINASE"/>
    <property type="match status" value="1"/>
</dbReference>
<comment type="similarity">
    <text evidence="7">Belongs to the shikimate kinase family.</text>
</comment>
<gene>
    <name evidence="7" type="primary">aroK</name>
    <name evidence="8" type="ORF">SAMN06265340_10837</name>
</gene>
<evidence type="ECO:0000256" key="1">
    <source>
        <dbReference type="ARBA" id="ARBA00022605"/>
    </source>
</evidence>
<reference evidence="9" key="1">
    <citation type="submission" date="2017-06" db="EMBL/GenBank/DDBJ databases">
        <authorList>
            <person name="Varghese N."/>
            <person name="Submissions S."/>
        </authorList>
    </citation>
    <scope>NUCLEOTIDE SEQUENCE [LARGE SCALE GENOMIC DNA]</scope>
    <source>
        <strain evidence="9">DSM 15668</strain>
    </source>
</reference>
<protein>
    <recommendedName>
        <fullName evidence="7">Shikimate kinase</fullName>
        <shortName evidence="7">SK</shortName>
        <ecNumber evidence="7">2.7.1.71</ecNumber>
    </recommendedName>
</protein>
<keyword evidence="7" id="KW-0963">Cytoplasm</keyword>
<keyword evidence="5 7" id="KW-0067">ATP-binding</keyword>
<sequence length="170" mass="19707">MRIALIGFMGCGKTTIGKLLAERLNYKFIDTDSEIEKKTGLTIPEIFKKHGEKFFREKEREVLIDILKEDNIVIATGGGLPAYKDNMEVLNENALTIYLDTDFETLWNRISKDKNRPLVKKGKESIQELYNLRKPFYKLSKIIVAQKENESPEKLAETILEKIKKTQRKI</sequence>
<feature type="binding site" evidence="7">
    <location>
        <position position="32"/>
    </location>
    <ligand>
        <name>substrate</name>
    </ligand>
</feature>
<keyword evidence="3 7" id="KW-0547">Nucleotide-binding</keyword>
<keyword evidence="7" id="KW-0479">Metal-binding</keyword>
<evidence type="ECO:0000313" key="8">
    <source>
        <dbReference type="EMBL" id="SNR81921.1"/>
    </source>
</evidence>
<organism evidence="8 9">
    <name type="scientific">Desulfurobacterium atlanticum</name>
    <dbReference type="NCBI Taxonomy" id="240169"/>
    <lineage>
        <taxon>Bacteria</taxon>
        <taxon>Pseudomonadati</taxon>
        <taxon>Aquificota</taxon>
        <taxon>Aquificia</taxon>
        <taxon>Desulfurobacteriales</taxon>
        <taxon>Desulfurobacteriaceae</taxon>
        <taxon>Desulfurobacterium</taxon>
    </lineage>
</organism>
<keyword evidence="1 7" id="KW-0028">Amino-acid biosynthesis</keyword>
<comment type="subcellular location">
    <subcellularLocation>
        <location evidence="7">Cytoplasm</location>
    </subcellularLocation>
</comment>
<feature type="binding site" evidence="7">
    <location>
        <position position="56"/>
    </location>
    <ligand>
        <name>substrate</name>
    </ligand>
</feature>
<comment type="subunit">
    <text evidence="7">Monomer.</text>
</comment>
<keyword evidence="7" id="KW-0460">Magnesium</keyword>
<dbReference type="InterPro" id="IPR031322">
    <property type="entry name" value="Shikimate/glucono_kinase"/>
</dbReference>
<dbReference type="Proteomes" id="UP000198405">
    <property type="component" value="Unassembled WGS sequence"/>
</dbReference>
<feature type="binding site" evidence="7">
    <location>
        <position position="116"/>
    </location>
    <ligand>
        <name>ATP</name>
        <dbReference type="ChEBI" id="CHEBI:30616"/>
    </ligand>
</feature>
<dbReference type="GO" id="GO:0009073">
    <property type="term" value="P:aromatic amino acid family biosynthetic process"/>
    <property type="evidence" value="ECO:0007669"/>
    <property type="project" value="UniProtKB-KW"/>
</dbReference>
<dbReference type="UniPathway" id="UPA00053">
    <property type="reaction ID" value="UER00088"/>
</dbReference>
<evidence type="ECO:0000313" key="9">
    <source>
        <dbReference type="Proteomes" id="UP000198405"/>
    </source>
</evidence>
<comment type="pathway">
    <text evidence="7">Metabolic intermediate biosynthesis; chorismate biosynthesis; chorismate from D-erythrose 4-phosphate and phosphoenolpyruvate: step 5/7.</text>
</comment>
<accession>A0A238ZG28</accession>
<comment type="catalytic activity">
    <reaction evidence="7">
        <text>shikimate + ATP = 3-phosphoshikimate + ADP + H(+)</text>
        <dbReference type="Rhea" id="RHEA:13121"/>
        <dbReference type="ChEBI" id="CHEBI:15378"/>
        <dbReference type="ChEBI" id="CHEBI:30616"/>
        <dbReference type="ChEBI" id="CHEBI:36208"/>
        <dbReference type="ChEBI" id="CHEBI:145989"/>
        <dbReference type="ChEBI" id="CHEBI:456216"/>
        <dbReference type="EC" id="2.7.1.71"/>
    </reaction>
</comment>
<dbReference type="GO" id="GO:0009423">
    <property type="term" value="P:chorismate biosynthetic process"/>
    <property type="evidence" value="ECO:0007669"/>
    <property type="project" value="UniProtKB-UniRule"/>
</dbReference>
<dbReference type="InterPro" id="IPR027417">
    <property type="entry name" value="P-loop_NTPase"/>
</dbReference>
<dbReference type="InterPro" id="IPR000623">
    <property type="entry name" value="Shikimate_kinase/TSH1"/>
</dbReference>
<dbReference type="GO" id="GO:0004765">
    <property type="term" value="F:shikimate kinase activity"/>
    <property type="evidence" value="ECO:0007669"/>
    <property type="project" value="UniProtKB-UniRule"/>
</dbReference>
<comment type="caution">
    <text evidence="7">Lacks conserved residue(s) required for the propagation of feature annotation.</text>
</comment>
<dbReference type="Gene3D" id="3.40.50.300">
    <property type="entry name" value="P-loop containing nucleotide triphosphate hydrolases"/>
    <property type="match status" value="1"/>
</dbReference>
<dbReference type="RefSeq" id="WP_089323256.1">
    <property type="nucleotide sequence ID" value="NZ_FZOB01000008.1"/>
</dbReference>
<dbReference type="HAMAP" id="MF_00109">
    <property type="entry name" value="Shikimate_kinase"/>
    <property type="match status" value="1"/>
</dbReference>
<comment type="cofactor">
    <cofactor evidence="7">
        <name>Mg(2+)</name>
        <dbReference type="ChEBI" id="CHEBI:18420"/>
    </cofactor>
    <text evidence="7">Binds 1 Mg(2+) ion per subunit.</text>
</comment>
<evidence type="ECO:0000256" key="6">
    <source>
        <dbReference type="ARBA" id="ARBA00023141"/>
    </source>
</evidence>
<dbReference type="GO" id="GO:0005829">
    <property type="term" value="C:cytosol"/>
    <property type="evidence" value="ECO:0007669"/>
    <property type="project" value="TreeGrafter"/>
</dbReference>
<name>A0A238ZG28_9BACT</name>
<dbReference type="EMBL" id="FZOB01000008">
    <property type="protein sequence ID" value="SNR81921.1"/>
    <property type="molecule type" value="Genomic_DNA"/>
</dbReference>
<evidence type="ECO:0000256" key="4">
    <source>
        <dbReference type="ARBA" id="ARBA00022777"/>
    </source>
</evidence>
<dbReference type="PANTHER" id="PTHR21087:SF16">
    <property type="entry name" value="SHIKIMATE KINASE 1, CHLOROPLASTIC"/>
    <property type="match status" value="1"/>
</dbReference>
<dbReference type="CDD" id="cd00464">
    <property type="entry name" value="SK"/>
    <property type="match status" value="1"/>
</dbReference>
<feature type="binding site" evidence="7">
    <location>
        <position position="133"/>
    </location>
    <ligand>
        <name>substrate</name>
    </ligand>
</feature>